<proteinExistence type="predicted"/>
<evidence type="ECO:0000313" key="1">
    <source>
        <dbReference type="EMBL" id="MBH1790925.1"/>
    </source>
</evidence>
<name>A0AA40Y777_STEMA</name>
<reference evidence="1" key="1">
    <citation type="submission" date="2020-11" db="EMBL/GenBank/DDBJ databases">
        <title>Enhanced detection system for hospital associated transmission using whole genome sequencing surveillance.</title>
        <authorList>
            <person name="Harrison L.H."/>
            <person name="Van Tyne D."/>
            <person name="Marsh J.W."/>
            <person name="Griffith M.P."/>
            <person name="Snyder D.J."/>
            <person name="Cooper V.S."/>
            <person name="Mustapha M."/>
        </authorList>
    </citation>
    <scope>NUCLEOTIDE SEQUENCE</scope>
    <source>
        <strain evidence="1">STEN00053</strain>
    </source>
</reference>
<dbReference type="AlphaFoldDB" id="A0AA40Y777"/>
<dbReference type="Proteomes" id="UP000634179">
    <property type="component" value="Unassembled WGS sequence"/>
</dbReference>
<accession>A0AA40Y777</accession>
<organism evidence="1 2">
    <name type="scientific">Stenotrophomonas maltophilia</name>
    <name type="common">Pseudomonas maltophilia</name>
    <name type="synonym">Xanthomonas maltophilia</name>
    <dbReference type="NCBI Taxonomy" id="40324"/>
    <lineage>
        <taxon>Bacteria</taxon>
        <taxon>Pseudomonadati</taxon>
        <taxon>Pseudomonadota</taxon>
        <taxon>Gammaproteobacteria</taxon>
        <taxon>Lysobacterales</taxon>
        <taxon>Lysobacteraceae</taxon>
        <taxon>Stenotrophomonas</taxon>
        <taxon>Stenotrophomonas maltophilia group</taxon>
    </lineage>
</organism>
<gene>
    <name evidence="1" type="ORF">I5V89_13690</name>
</gene>
<dbReference type="EMBL" id="JADUOV010000009">
    <property type="protein sequence ID" value="MBH1790925.1"/>
    <property type="molecule type" value="Genomic_DNA"/>
</dbReference>
<sequence>MPAAGRHCTAAKKIIEQNGCTRLNRGLSCAPRFNNHWKLPLNAHSVAIAKLLPCLRMDGLARAFGKEDQLTTA</sequence>
<comment type="caution">
    <text evidence="1">The sequence shown here is derived from an EMBL/GenBank/DDBJ whole genome shotgun (WGS) entry which is preliminary data.</text>
</comment>
<evidence type="ECO:0000313" key="2">
    <source>
        <dbReference type="Proteomes" id="UP000634179"/>
    </source>
</evidence>
<protein>
    <submittedName>
        <fullName evidence="1">Uncharacterized protein</fullName>
    </submittedName>
</protein>